<dbReference type="STRING" id="1297617.IB211_00399"/>
<feature type="signal peptide" evidence="1">
    <location>
        <begin position="1"/>
        <end position="27"/>
    </location>
</feature>
<dbReference type="GO" id="GO:0016810">
    <property type="term" value="F:hydrolase activity, acting on carbon-nitrogen (but not peptide) bonds"/>
    <property type="evidence" value="ECO:0007669"/>
    <property type="project" value="InterPro"/>
</dbReference>
<proteinExistence type="predicted"/>
<name>A0A0S2W0E9_9FIRM</name>
<accession>A0A0S2W0E9</accession>
<sequence>MTGKRFGRVLAIVLALTMLAGMVPAFAAGETAESVYVNGNIYTMDDDNPHATAMAIRGDKLLYVGDKAGAEAYYISGVTKVVDLQGQTVLPGLIEGHMHVPNLGQSMLMIDAFWKPKEVILQAVKEAAEAAQPGEWIQGRGWMNTVWADDSFPTKEELDAVAPNNPVSLQRADAHMFWFNSMALDMAGITKDTPNPQSPGRRDPED</sequence>
<keyword evidence="4" id="KW-1185">Reference proteome</keyword>
<dbReference type="EMBL" id="CP011307">
    <property type="protein sequence ID" value="ALP92794.1"/>
    <property type="molecule type" value="Genomic_DNA"/>
</dbReference>
<dbReference type="Gene3D" id="3.10.310.70">
    <property type="match status" value="1"/>
</dbReference>
<dbReference type="RefSeq" id="WP_275077680.1">
    <property type="nucleotide sequence ID" value="NZ_CALICV010000031.1"/>
</dbReference>
<evidence type="ECO:0000313" key="3">
    <source>
        <dbReference type="EMBL" id="ALP92794.1"/>
    </source>
</evidence>
<evidence type="ECO:0000259" key="2">
    <source>
        <dbReference type="Pfam" id="PF07969"/>
    </source>
</evidence>
<dbReference type="AlphaFoldDB" id="A0A0S2W0E9"/>
<dbReference type="PANTHER" id="PTHR22642">
    <property type="entry name" value="IMIDAZOLONEPROPIONASE"/>
    <property type="match status" value="1"/>
</dbReference>
<dbReference type="Proteomes" id="UP000064844">
    <property type="component" value="Chromosome"/>
</dbReference>
<evidence type="ECO:0000256" key="1">
    <source>
        <dbReference type="SAM" id="SignalP"/>
    </source>
</evidence>
<dbReference type="PATRIC" id="fig|1297617.4.peg.403"/>
<keyword evidence="1" id="KW-0732">Signal</keyword>
<evidence type="ECO:0000313" key="4">
    <source>
        <dbReference type="Proteomes" id="UP000064844"/>
    </source>
</evidence>
<dbReference type="PANTHER" id="PTHR22642:SF2">
    <property type="entry name" value="PROTEIN LONG AFTER FAR-RED 3"/>
    <property type="match status" value="1"/>
</dbReference>
<reference evidence="3 4" key="1">
    <citation type="journal article" date="2015" name="Nat. Commun.">
        <title>Production of butyrate from lysine and the Amadori product fructoselysine by a human gut commensal.</title>
        <authorList>
            <person name="Bui T.P."/>
            <person name="Ritari J."/>
            <person name="Boeren S."/>
            <person name="de Waard P."/>
            <person name="Plugge C.M."/>
            <person name="de Vos W.M."/>
        </authorList>
    </citation>
    <scope>NUCLEOTIDE SEQUENCE [LARGE SCALE GENOMIC DNA]</scope>
    <source>
        <strain evidence="3 4">AF211</strain>
    </source>
</reference>
<dbReference type="SUPFAM" id="SSF51338">
    <property type="entry name" value="Composite domain of metallo-dependent hydrolases"/>
    <property type="match status" value="1"/>
</dbReference>
<organism evidence="3 4">
    <name type="scientific">Intestinimonas butyriciproducens</name>
    <dbReference type="NCBI Taxonomy" id="1297617"/>
    <lineage>
        <taxon>Bacteria</taxon>
        <taxon>Bacillati</taxon>
        <taxon>Bacillota</taxon>
        <taxon>Clostridia</taxon>
        <taxon>Eubacteriales</taxon>
        <taxon>Intestinimonas</taxon>
    </lineage>
</organism>
<protein>
    <submittedName>
        <fullName evidence="3">Exoenzymes regulatory protein AepA</fullName>
    </submittedName>
</protein>
<dbReference type="Gene3D" id="2.30.40.10">
    <property type="entry name" value="Urease, subunit C, domain 1"/>
    <property type="match status" value="1"/>
</dbReference>
<gene>
    <name evidence="3" type="ORF">IB211_00399</name>
</gene>
<dbReference type="InterPro" id="IPR013108">
    <property type="entry name" value="Amidohydro_3"/>
</dbReference>
<dbReference type="Pfam" id="PF07969">
    <property type="entry name" value="Amidohydro_3"/>
    <property type="match status" value="1"/>
</dbReference>
<dbReference type="InterPro" id="IPR011059">
    <property type="entry name" value="Metal-dep_hydrolase_composite"/>
</dbReference>
<feature type="chain" id="PRO_5006606255" evidence="1">
    <location>
        <begin position="28"/>
        <end position="206"/>
    </location>
</feature>
<reference evidence="4" key="2">
    <citation type="submission" date="2015-04" db="EMBL/GenBank/DDBJ databases">
        <title>A butyrogenic pathway from the amino acid lysine in a human gut commensal.</title>
        <authorList>
            <person name="de Vos W.M."/>
            <person name="Bui N.T.P."/>
            <person name="Plugge C.M."/>
            <person name="Ritari J."/>
        </authorList>
    </citation>
    <scope>NUCLEOTIDE SEQUENCE [LARGE SCALE GENOMIC DNA]</scope>
    <source>
        <strain evidence="4">AF211</strain>
    </source>
</reference>
<feature type="domain" description="Amidohydrolase 3" evidence="2">
    <location>
        <begin position="80"/>
        <end position="201"/>
    </location>
</feature>
<dbReference type="KEGG" id="ibu:IB211_00399"/>